<dbReference type="Proteomes" id="UP001234581">
    <property type="component" value="Unassembled WGS sequence"/>
</dbReference>
<dbReference type="SUPFAM" id="SSF52058">
    <property type="entry name" value="L domain-like"/>
    <property type="match status" value="1"/>
</dbReference>
<evidence type="ECO:0000313" key="2">
    <source>
        <dbReference type="Proteomes" id="UP001234581"/>
    </source>
</evidence>
<dbReference type="AlphaFoldDB" id="A0AAD7XUY4"/>
<dbReference type="PANTHER" id="PTHR38926">
    <property type="entry name" value="F-BOX DOMAIN CONTAINING PROTEIN, EXPRESSED"/>
    <property type="match status" value="1"/>
</dbReference>
<reference evidence="1 2" key="1">
    <citation type="submission" date="2023-03" db="EMBL/GenBank/DDBJ databases">
        <title>Genome sequence of Lichtheimia ornata CBS 291.66.</title>
        <authorList>
            <person name="Mohabir J.T."/>
            <person name="Shea T.P."/>
            <person name="Kurbessoian T."/>
            <person name="Berby B."/>
            <person name="Fontaine J."/>
            <person name="Livny J."/>
            <person name="Gnirke A."/>
            <person name="Stajich J.E."/>
            <person name="Cuomo C.A."/>
        </authorList>
    </citation>
    <scope>NUCLEOTIDE SEQUENCE [LARGE SCALE GENOMIC DNA]</scope>
    <source>
        <strain evidence="1">CBS 291.66</strain>
    </source>
</reference>
<evidence type="ECO:0008006" key="3">
    <source>
        <dbReference type="Google" id="ProtNLM"/>
    </source>
</evidence>
<dbReference type="GeneID" id="83213691"/>
<dbReference type="PANTHER" id="PTHR38926:SF5">
    <property type="entry name" value="F-BOX AND LEUCINE-RICH REPEAT PROTEIN 6"/>
    <property type="match status" value="1"/>
</dbReference>
<keyword evidence="2" id="KW-1185">Reference proteome</keyword>
<organism evidence="1 2">
    <name type="scientific">Lichtheimia ornata</name>
    <dbReference type="NCBI Taxonomy" id="688661"/>
    <lineage>
        <taxon>Eukaryota</taxon>
        <taxon>Fungi</taxon>
        <taxon>Fungi incertae sedis</taxon>
        <taxon>Mucoromycota</taxon>
        <taxon>Mucoromycotina</taxon>
        <taxon>Mucoromycetes</taxon>
        <taxon>Mucorales</taxon>
        <taxon>Lichtheimiaceae</taxon>
        <taxon>Lichtheimia</taxon>
    </lineage>
</organism>
<protein>
    <recommendedName>
        <fullName evidence="3">F-box domain-containing protein</fullName>
    </recommendedName>
</protein>
<evidence type="ECO:0000313" key="1">
    <source>
        <dbReference type="EMBL" id="KAJ8658009.1"/>
    </source>
</evidence>
<dbReference type="Gene3D" id="3.80.10.10">
    <property type="entry name" value="Ribonuclease Inhibitor"/>
    <property type="match status" value="2"/>
</dbReference>
<dbReference type="InterPro" id="IPR032675">
    <property type="entry name" value="LRR_dom_sf"/>
</dbReference>
<comment type="caution">
    <text evidence="1">The sequence shown here is derived from an EMBL/GenBank/DDBJ whole genome shotgun (WGS) entry which is preliminary data.</text>
</comment>
<accession>A0AAD7XUY4</accession>
<dbReference type="RefSeq" id="XP_058342922.1">
    <property type="nucleotide sequence ID" value="XM_058486310.1"/>
</dbReference>
<sequence>MADSIFHALCTHPTLKASSEKYAKLCANFESALHDARVMQLLSPSSALGYIREADIHSEQGKQLQVIRVCDKGMTKVDAMDTHYDELQRAKVNAEQRQNTRIDFISQLPVDIVITTLIPTFTDDQPLDPWKLTPHLNVSKVWRDRITKCFGGLHINTEHDDDANVSKVVQFARHIKTLQLGRYSNGTWLGDLLCKNGLCSLQKLFIRRCSADCVDQLVSSLRWISSTLTYFEIEHDRETTLPIADILDNCPNLVSLEIIQPCATNMGSLPMTTWPNLTSLTIESNNGGIISCGEVMAIGKRFPSLTSLQFSPCQDMESTRVVLDYYHWMNRLNVGEHDAGFYIGFSDDGPRGKEVGFTRLLIFIQALNDTCWESVIYILRQHQQTLEHLSFNAFTTNIHESMYSIEYTRLKRLWIDGAGWWIPHNAPMLEELDITCMTGDAGGVISDTAPLPPSLKKLQLDFYPSFHYDNYARYARYLRRYANHSQLKELLIVFDTSEDIDNVLEAILHLGQLQRLSIRIKGDWESTQMQGFLDGLCEACPNLSSLGINCNNAPSTHTMNALKRLEHLEEFGFSIEGMDDNDGFWHAIETFSQLKCIDIHPSKASNMHRRRYLHEQRPDLRITINSWLPYD</sequence>
<proteinExistence type="predicted"/>
<name>A0AAD7XUY4_9FUNG</name>
<gene>
    <name evidence="1" type="ORF">O0I10_006280</name>
</gene>
<dbReference type="EMBL" id="JARTCD010000027">
    <property type="protein sequence ID" value="KAJ8658009.1"/>
    <property type="molecule type" value="Genomic_DNA"/>
</dbReference>